<evidence type="ECO:0000313" key="4">
    <source>
        <dbReference type="Proteomes" id="UP000049222"/>
    </source>
</evidence>
<keyword evidence="1" id="KW-0732">Signal</keyword>
<keyword evidence="4" id="KW-1185">Reference proteome</keyword>
<dbReference type="InterPro" id="IPR002566">
    <property type="entry name" value="Msp4_OMP-like"/>
</dbReference>
<evidence type="ECO:0000259" key="2">
    <source>
        <dbReference type="Pfam" id="PF01617"/>
    </source>
</evidence>
<dbReference type="Pfam" id="PF01617">
    <property type="entry name" value="Surface_Ag_2"/>
    <property type="match status" value="1"/>
</dbReference>
<dbReference type="InterPro" id="IPR011250">
    <property type="entry name" value="OMP/PagP_B-barrel"/>
</dbReference>
<dbReference type="Proteomes" id="UP000049222">
    <property type="component" value="Unassembled WGS sequence"/>
</dbReference>
<proteinExistence type="predicted"/>
<dbReference type="STRING" id="420998.JDO7802_01477"/>
<reference evidence="3 4" key="1">
    <citation type="submission" date="2015-07" db="EMBL/GenBank/DDBJ databases">
        <authorList>
            <person name="Noorani M."/>
        </authorList>
    </citation>
    <scope>NUCLEOTIDE SEQUENCE [LARGE SCALE GENOMIC DNA]</scope>
    <source>
        <strain evidence="3 4">CECT 7802</strain>
    </source>
</reference>
<dbReference type="OrthoDB" id="189250at2"/>
<dbReference type="RefSeq" id="WP_055084074.1">
    <property type="nucleotide sequence ID" value="NZ_CXSU01000011.1"/>
</dbReference>
<feature type="chain" id="PRO_5005808106" evidence="1">
    <location>
        <begin position="22"/>
        <end position="204"/>
    </location>
</feature>
<dbReference type="EMBL" id="CXSU01000011">
    <property type="protein sequence ID" value="CTQ49463.1"/>
    <property type="molecule type" value="Genomic_DNA"/>
</dbReference>
<evidence type="ECO:0000256" key="1">
    <source>
        <dbReference type="SAM" id="SignalP"/>
    </source>
</evidence>
<gene>
    <name evidence="3" type="primary">pagN</name>
    <name evidence="3" type="ORF">JDO7802_01477</name>
</gene>
<dbReference type="Gene3D" id="2.40.160.20">
    <property type="match status" value="1"/>
</dbReference>
<protein>
    <submittedName>
        <fullName evidence="3">Adhesin/invasin protein PagN</fullName>
    </submittedName>
</protein>
<dbReference type="SUPFAM" id="SSF56925">
    <property type="entry name" value="OMPA-like"/>
    <property type="match status" value="1"/>
</dbReference>
<accession>A0A0M6YIX9</accession>
<evidence type="ECO:0000313" key="3">
    <source>
        <dbReference type="EMBL" id="CTQ49463.1"/>
    </source>
</evidence>
<sequence length="204" mass="21087">MRTRLLLVGIILPLTPLGASAQGLNGDVYIEVFGGLSDLSSTGLNFGAVEDDTGFDTGGLAGGALGYAFAASPVRAELEFTYRSADGSDVAGDFASTTLALNGYYDFGDDDARLRPYIGAGVGVVTEIDYDIADGIFAGEYSDRGGALFQGMLGASYAITPSVLLSGELRYFDAGSRTLSRDGGGSVDTDYSGAEVTLGLAYRF</sequence>
<feature type="domain" description="Msp4/OMP-like" evidence="2">
    <location>
        <begin position="95"/>
        <end position="172"/>
    </location>
</feature>
<dbReference type="AlphaFoldDB" id="A0A0M6YIX9"/>
<name>A0A0M6YIX9_9RHOB</name>
<feature type="signal peptide" evidence="1">
    <location>
        <begin position="1"/>
        <end position="21"/>
    </location>
</feature>
<organism evidence="3 4">
    <name type="scientific">Jannaschia donghaensis</name>
    <dbReference type="NCBI Taxonomy" id="420998"/>
    <lineage>
        <taxon>Bacteria</taxon>
        <taxon>Pseudomonadati</taxon>
        <taxon>Pseudomonadota</taxon>
        <taxon>Alphaproteobacteria</taxon>
        <taxon>Rhodobacterales</taxon>
        <taxon>Roseobacteraceae</taxon>
        <taxon>Jannaschia</taxon>
    </lineage>
</organism>